<keyword evidence="3" id="KW-1185">Reference proteome</keyword>
<feature type="region of interest" description="Disordered" evidence="1">
    <location>
        <begin position="1"/>
        <end position="35"/>
    </location>
</feature>
<feature type="region of interest" description="Disordered" evidence="1">
    <location>
        <begin position="141"/>
        <end position="168"/>
    </location>
</feature>
<dbReference type="Proteomes" id="UP000198372">
    <property type="component" value="Unassembled WGS sequence"/>
</dbReference>
<dbReference type="CDD" id="cd09271">
    <property type="entry name" value="RNase_H2-C"/>
    <property type="match status" value="1"/>
</dbReference>
<sequence length="357" mass="39029">MSKPTTTTATRTSSFPTFLDLPRSTHTSSQPLPDHSSISLLPFSITYSGPTDISTQFPIRASAPTKRCDGTLEQHQEAAFRGRLLISTKVELPKGYKGWVVESRKPAPPPPTATTTVATLGKLGRTGEGFEHRVAQKAKIEGGGTGSTGLMRGGKVLQRGTRTSPRKKKVVVRYSLDSDEEREREREQAVGDQVVDQVMKNVEEEMNGSRTEGEDSTMSDTAQDLMESFSTITTSTTPATNPSTAVSLSTSFSSIPDTPKEPEHEPESENLAEAPLARDEIHLIPVSLFSSIDLWNPDSAADMATDVYARALREWTGVAAKVRELEPLKEEGFLQGGWVLARQPRMRRADLSMELVL</sequence>
<dbReference type="Pfam" id="PF08615">
    <property type="entry name" value="RNase_H2_suC"/>
    <property type="match status" value="1"/>
</dbReference>
<dbReference type="AlphaFoldDB" id="A0A238FU46"/>
<dbReference type="STRING" id="269621.A0A238FU46"/>
<proteinExistence type="predicted"/>
<feature type="region of interest" description="Disordered" evidence="1">
    <location>
        <begin position="232"/>
        <end position="270"/>
    </location>
</feature>
<accession>A0A238FU46</accession>
<reference evidence="3" key="1">
    <citation type="submission" date="2016-09" db="EMBL/GenBank/DDBJ databases">
        <authorList>
            <person name="Jeantristanb JTB J.-T."/>
            <person name="Ricardo R."/>
        </authorList>
    </citation>
    <scope>NUCLEOTIDE SEQUENCE [LARGE SCALE GENOMIC DNA]</scope>
</reference>
<evidence type="ECO:0000256" key="1">
    <source>
        <dbReference type="SAM" id="MobiDB-lite"/>
    </source>
</evidence>
<protein>
    <submittedName>
        <fullName evidence="2">BQ2448_7777 protein</fullName>
    </submittedName>
</protein>
<name>A0A238FU46_9BASI</name>
<evidence type="ECO:0000313" key="2">
    <source>
        <dbReference type="EMBL" id="SCV74748.1"/>
    </source>
</evidence>
<feature type="compositionally biased region" description="Low complexity" evidence="1">
    <location>
        <begin position="232"/>
        <end position="254"/>
    </location>
</feature>
<dbReference type="EMBL" id="FMSP01000023">
    <property type="protein sequence ID" value="SCV74748.1"/>
    <property type="molecule type" value="Genomic_DNA"/>
</dbReference>
<dbReference type="Gene3D" id="2.40.128.680">
    <property type="match status" value="1"/>
</dbReference>
<dbReference type="PANTHER" id="PTHR47204">
    <property type="entry name" value="OS02G0168900 PROTEIN"/>
    <property type="match status" value="1"/>
</dbReference>
<dbReference type="GO" id="GO:0032299">
    <property type="term" value="C:ribonuclease H2 complex"/>
    <property type="evidence" value="ECO:0007669"/>
    <property type="project" value="InterPro"/>
</dbReference>
<evidence type="ECO:0000313" key="3">
    <source>
        <dbReference type="Proteomes" id="UP000198372"/>
    </source>
</evidence>
<feature type="compositionally biased region" description="Low complexity" evidence="1">
    <location>
        <begin position="1"/>
        <end position="18"/>
    </location>
</feature>
<feature type="compositionally biased region" description="Basic and acidic residues" evidence="1">
    <location>
        <begin position="258"/>
        <end position="267"/>
    </location>
</feature>
<organism evidence="2 3">
    <name type="scientific">Microbotryum intermedium</name>
    <dbReference type="NCBI Taxonomy" id="269621"/>
    <lineage>
        <taxon>Eukaryota</taxon>
        <taxon>Fungi</taxon>
        <taxon>Dikarya</taxon>
        <taxon>Basidiomycota</taxon>
        <taxon>Pucciniomycotina</taxon>
        <taxon>Microbotryomycetes</taxon>
        <taxon>Microbotryales</taxon>
        <taxon>Microbotryaceae</taxon>
        <taxon>Microbotryum</taxon>
    </lineage>
</organism>
<dbReference type="GO" id="GO:0006401">
    <property type="term" value="P:RNA catabolic process"/>
    <property type="evidence" value="ECO:0007669"/>
    <property type="project" value="InterPro"/>
</dbReference>
<dbReference type="PANTHER" id="PTHR47204:SF1">
    <property type="entry name" value="RIBONUCLEASE H2 SUBUNIT C"/>
    <property type="match status" value="1"/>
</dbReference>
<gene>
    <name evidence="2" type="ORF">BQ2448_7777</name>
</gene>
<feature type="compositionally biased region" description="Polar residues" evidence="1">
    <location>
        <begin position="24"/>
        <end position="35"/>
    </location>
</feature>
<dbReference type="OrthoDB" id="6222486at2759"/>
<dbReference type="InterPro" id="IPR013924">
    <property type="entry name" value="RNase_H2_suC"/>
</dbReference>